<gene>
    <name evidence="1" type="ORF">ACFSNC_26075</name>
</gene>
<keyword evidence="2" id="KW-1185">Reference proteome</keyword>
<dbReference type="RefSeq" id="WP_213355314.1">
    <property type="nucleotide sequence ID" value="NZ_JAHBGB010000043.1"/>
</dbReference>
<accession>A0ABW4Z5W5</accession>
<comment type="caution">
    <text evidence="1">The sequence shown here is derived from an EMBL/GenBank/DDBJ whole genome shotgun (WGS) entry which is preliminary data.</text>
</comment>
<organism evidence="1 2">
    <name type="scientific">Ancylobacter oerskovii</name>
    <dbReference type="NCBI Taxonomy" id="459519"/>
    <lineage>
        <taxon>Bacteria</taxon>
        <taxon>Pseudomonadati</taxon>
        <taxon>Pseudomonadota</taxon>
        <taxon>Alphaproteobacteria</taxon>
        <taxon>Hyphomicrobiales</taxon>
        <taxon>Xanthobacteraceae</taxon>
        <taxon>Ancylobacter</taxon>
    </lineage>
</organism>
<proteinExistence type="predicted"/>
<sequence>MAIVDNAFREWIAEFKAINPSVADNPAILDTAQYAFAAGRKAQREIDASRQPVGQVPAFYLYSSDWRSVRVPMTPSRGVRVFRHGFDHADPEDLVPFYAAPPAQAVDLGQFRPAVECLKSTIEDSIADAKHMLIATGALDSDLAEVVRLLALIDSKAVGNGTDR</sequence>
<protein>
    <submittedName>
        <fullName evidence="1">Uncharacterized protein</fullName>
    </submittedName>
</protein>
<evidence type="ECO:0000313" key="1">
    <source>
        <dbReference type="EMBL" id="MFD2143818.1"/>
    </source>
</evidence>
<evidence type="ECO:0000313" key="2">
    <source>
        <dbReference type="Proteomes" id="UP001597299"/>
    </source>
</evidence>
<dbReference type="Proteomes" id="UP001597299">
    <property type="component" value="Unassembled WGS sequence"/>
</dbReference>
<name>A0ABW4Z5W5_9HYPH</name>
<dbReference type="EMBL" id="JBHUHD010000005">
    <property type="protein sequence ID" value="MFD2143818.1"/>
    <property type="molecule type" value="Genomic_DNA"/>
</dbReference>
<reference evidence="2" key="1">
    <citation type="journal article" date="2019" name="Int. J. Syst. Evol. Microbiol.">
        <title>The Global Catalogue of Microorganisms (GCM) 10K type strain sequencing project: providing services to taxonomists for standard genome sequencing and annotation.</title>
        <authorList>
            <consortium name="The Broad Institute Genomics Platform"/>
            <consortium name="The Broad Institute Genome Sequencing Center for Infectious Disease"/>
            <person name="Wu L."/>
            <person name="Ma J."/>
        </authorList>
    </citation>
    <scope>NUCLEOTIDE SEQUENCE [LARGE SCALE GENOMIC DNA]</scope>
    <source>
        <strain evidence="2">CCM 7435</strain>
    </source>
</reference>